<dbReference type="Proteomes" id="UP000748756">
    <property type="component" value="Unassembled WGS sequence"/>
</dbReference>
<name>A0A9P5RNJ5_9FUNG</name>
<dbReference type="OrthoDB" id="2389045at2759"/>
<reference evidence="1" key="1">
    <citation type="journal article" date="2020" name="Fungal Divers.">
        <title>Resolving the Mortierellaceae phylogeny through synthesis of multi-gene phylogenetics and phylogenomics.</title>
        <authorList>
            <person name="Vandepol N."/>
            <person name="Liber J."/>
            <person name="Desiro A."/>
            <person name="Na H."/>
            <person name="Kennedy M."/>
            <person name="Barry K."/>
            <person name="Grigoriev I.V."/>
            <person name="Miller A.N."/>
            <person name="O'Donnell K."/>
            <person name="Stajich J.E."/>
            <person name="Bonito G."/>
        </authorList>
    </citation>
    <scope>NUCLEOTIDE SEQUENCE</scope>
    <source>
        <strain evidence="1">NRRL 6426</strain>
    </source>
</reference>
<organism evidence="1 2">
    <name type="scientific">Linnemannia schmuckeri</name>
    <dbReference type="NCBI Taxonomy" id="64567"/>
    <lineage>
        <taxon>Eukaryota</taxon>
        <taxon>Fungi</taxon>
        <taxon>Fungi incertae sedis</taxon>
        <taxon>Mucoromycota</taxon>
        <taxon>Mortierellomycotina</taxon>
        <taxon>Mortierellomycetes</taxon>
        <taxon>Mortierellales</taxon>
        <taxon>Mortierellaceae</taxon>
        <taxon>Linnemannia</taxon>
    </lineage>
</organism>
<accession>A0A9P5RNJ5</accession>
<comment type="caution">
    <text evidence="1">The sequence shown here is derived from an EMBL/GenBank/DDBJ whole genome shotgun (WGS) entry which is preliminary data.</text>
</comment>
<proteinExistence type="predicted"/>
<gene>
    <name evidence="1" type="ORF">BG015_002457</name>
</gene>
<dbReference type="EMBL" id="JAAAUQ010001490">
    <property type="protein sequence ID" value="KAF9138221.1"/>
    <property type="molecule type" value="Genomic_DNA"/>
</dbReference>
<evidence type="ECO:0000313" key="1">
    <source>
        <dbReference type="EMBL" id="KAF9138221.1"/>
    </source>
</evidence>
<keyword evidence="2" id="KW-1185">Reference proteome</keyword>
<dbReference type="AlphaFoldDB" id="A0A9P5RNJ5"/>
<evidence type="ECO:0000313" key="2">
    <source>
        <dbReference type="Proteomes" id="UP000748756"/>
    </source>
</evidence>
<protein>
    <submittedName>
        <fullName evidence="1">Uncharacterized protein</fullName>
    </submittedName>
</protein>
<sequence>YLSRVCPLLVDVRIFAPEVHISERQKICPIFELRLHGGFCLLARLQSLETLQLHSFDRNITYSRHDLSWMLSPPKLTSTDRTERRKKMAEWVSWMEVERTQEERLRLSYITTLDWGDTPPDLVRDLRHLGMLMDVKLRLREIECKDYRLWPRRPRISIGPQHGFGFHAETFVCLYT</sequence>
<feature type="non-terminal residue" evidence="1">
    <location>
        <position position="1"/>
    </location>
</feature>